<dbReference type="Proteomes" id="UP001498476">
    <property type="component" value="Unassembled WGS sequence"/>
</dbReference>
<dbReference type="EMBL" id="JAZAVJ010000015">
    <property type="protein sequence ID" value="KAK7422545.1"/>
    <property type="molecule type" value="Genomic_DNA"/>
</dbReference>
<protein>
    <recommendedName>
        <fullName evidence="2">HNH nuclease domain-containing protein</fullName>
    </recommendedName>
</protein>
<evidence type="ECO:0000256" key="1">
    <source>
        <dbReference type="SAM" id="MobiDB-lite"/>
    </source>
</evidence>
<keyword evidence="4" id="KW-1185">Reference proteome</keyword>
<feature type="domain" description="HNH nuclease" evidence="2">
    <location>
        <begin position="182"/>
        <end position="259"/>
    </location>
</feature>
<feature type="region of interest" description="Disordered" evidence="1">
    <location>
        <begin position="367"/>
        <end position="404"/>
    </location>
</feature>
<dbReference type="Pfam" id="PF13391">
    <property type="entry name" value="HNH_2"/>
    <property type="match status" value="1"/>
</dbReference>
<name>A0ABR1HMU5_9HYPO</name>
<feature type="compositionally biased region" description="Acidic residues" evidence="1">
    <location>
        <begin position="368"/>
        <end position="404"/>
    </location>
</feature>
<dbReference type="InterPro" id="IPR003615">
    <property type="entry name" value="HNH_nuc"/>
</dbReference>
<proteinExistence type="predicted"/>
<reference evidence="3 4" key="1">
    <citation type="journal article" date="2025" name="Microbiol. Resour. Announc.">
        <title>Draft genome sequences for Neonectria magnoliae and Neonectria punicea, canker pathogens of Liriodendron tulipifera and Acer saccharum in West Virginia.</title>
        <authorList>
            <person name="Petronek H.M."/>
            <person name="Kasson M.T."/>
            <person name="Metheny A.M."/>
            <person name="Stauder C.M."/>
            <person name="Lovett B."/>
            <person name="Lynch S.C."/>
            <person name="Garnas J.R."/>
            <person name="Kasson L.R."/>
            <person name="Stajich J.E."/>
        </authorList>
    </citation>
    <scope>NUCLEOTIDE SEQUENCE [LARGE SCALE GENOMIC DNA]</scope>
    <source>
        <strain evidence="3 4">NRRL 64653</strain>
    </source>
</reference>
<sequence>MEPGHAEEQSVRIPQQDSLFACLDRFLHDTATRPEDVRALRAFLRASPRRQEPTTSYIDNLETRIQLLRDIQRDFERHRGIKAYLTAALWSLFMVAPLAKVRWLRDQLHESPAMMCLFHTLQASLPVAMNLFFNKPISEAEIVFAGLPPTNNRGPPTEVPETIETTRNQLKKSQVVTRDGYCIITGTANPDICHVFPYAAKNAQTIVALQVLQTLWRPGVHERFLRLLMEDENIIDTAQNMVALSPCMHKLWRTAKFGLEPISKIEKGIRVRFRWLHRTGLTMKNQVQLDLDPRMVLQTGSNSIPAAQNSKTFRPVLDGEMIDITAKDKPSDPDGSAPTYDESTVPNWDVFCLQWDLVRIASLCGAGEEVDEDVDSSDSDDDGDTTEASYDGDMDEDTSEDGLD</sequence>
<comment type="caution">
    <text evidence="3">The sequence shown here is derived from an EMBL/GenBank/DDBJ whole genome shotgun (WGS) entry which is preliminary data.</text>
</comment>
<evidence type="ECO:0000313" key="3">
    <source>
        <dbReference type="EMBL" id="KAK7422545.1"/>
    </source>
</evidence>
<organism evidence="3 4">
    <name type="scientific">Neonectria punicea</name>
    <dbReference type="NCBI Taxonomy" id="979145"/>
    <lineage>
        <taxon>Eukaryota</taxon>
        <taxon>Fungi</taxon>
        <taxon>Dikarya</taxon>
        <taxon>Ascomycota</taxon>
        <taxon>Pezizomycotina</taxon>
        <taxon>Sordariomycetes</taxon>
        <taxon>Hypocreomycetidae</taxon>
        <taxon>Hypocreales</taxon>
        <taxon>Nectriaceae</taxon>
        <taxon>Neonectria</taxon>
    </lineage>
</organism>
<evidence type="ECO:0000313" key="4">
    <source>
        <dbReference type="Proteomes" id="UP001498476"/>
    </source>
</evidence>
<gene>
    <name evidence="3" type="ORF">QQX98_001568</name>
</gene>
<evidence type="ECO:0000259" key="2">
    <source>
        <dbReference type="Pfam" id="PF13391"/>
    </source>
</evidence>
<accession>A0ABR1HMU5</accession>